<comment type="caution">
    <text evidence="2">The sequence shown here is derived from an EMBL/GenBank/DDBJ whole genome shotgun (WGS) entry which is preliminary data.</text>
</comment>
<evidence type="ECO:0000313" key="3">
    <source>
        <dbReference type="Proteomes" id="UP001501842"/>
    </source>
</evidence>
<reference evidence="2 3" key="1">
    <citation type="journal article" date="2019" name="Int. J. Syst. Evol. Microbiol.">
        <title>The Global Catalogue of Microorganisms (GCM) 10K type strain sequencing project: providing services to taxonomists for standard genome sequencing and annotation.</title>
        <authorList>
            <consortium name="The Broad Institute Genomics Platform"/>
            <consortium name="The Broad Institute Genome Sequencing Center for Infectious Disease"/>
            <person name="Wu L."/>
            <person name="Ma J."/>
        </authorList>
    </citation>
    <scope>NUCLEOTIDE SEQUENCE [LARGE SCALE GENOMIC DNA]</scope>
    <source>
        <strain evidence="2 3">JCM 8201</strain>
    </source>
</reference>
<dbReference type="InterPro" id="IPR016032">
    <property type="entry name" value="Sig_transdc_resp-reg_C-effctor"/>
</dbReference>
<evidence type="ECO:0000313" key="2">
    <source>
        <dbReference type="EMBL" id="GAA2718645.1"/>
    </source>
</evidence>
<dbReference type="EMBL" id="BAAATZ010000002">
    <property type="protein sequence ID" value="GAA2718645.1"/>
    <property type="molecule type" value="Genomic_DNA"/>
</dbReference>
<proteinExistence type="predicted"/>
<dbReference type="SUPFAM" id="SSF46894">
    <property type="entry name" value="C-terminal effector domain of the bipartite response regulators"/>
    <property type="match status" value="1"/>
</dbReference>
<dbReference type="InterPro" id="IPR000792">
    <property type="entry name" value="Tscrpt_reg_LuxR_C"/>
</dbReference>
<accession>A0ABN3TSZ6</accession>
<dbReference type="SMART" id="SM00421">
    <property type="entry name" value="HTH_LUXR"/>
    <property type="match status" value="1"/>
</dbReference>
<dbReference type="Gene3D" id="1.10.10.10">
    <property type="entry name" value="Winged helix-like DNA-binding domain superfamily/Winged helix DNA-binding domain"/>
    <property type="match status" value="1"/>
</dbReference>
<dbReference type="RefSeq" id="WP_344448137.1">
    <property type="nucleotide sequence ID" value="NZ_BAAATZ010000002.1"/>
</dbReference>
<dbReference type="Proteomes" id="UP001501842">
    <property type="component" value="Unassembled WGS sequence"/>
</dbReference>
<evidence type="ECO:0000259" key="1">
    <source>
        <dbReference type="SMART" id="SM00421"/>
    </source>
</evidence>
<dbReference type="InterPro" id="IPR036388">
    <property type="entry name" value="WH-like_DNA-bd_sf"/>
</dbReference>
<keyword evidence="3" id="KW-1185">Reference proteome</keyword>
<sequence>MRLDLFEFEQRLAAQHTSLDVLKATCHEAVERIPADVWCAVQLDPSTLLDTGGFIENGFPPEYLTRLFEVEHFTADEPGDLRALAGSSDATRLLSRAMGGRLEDSAYYRAILRPQGLGDELRIALRNGPHLWAIVVLCRTAGGAPFTTVEEEFAARLSGPATDALRRTLLLEGTDTGELPDAPGRLVVDRQGTVLSASPTARTWLDLLEEDTEHVRRFQGAIDATLFSGTARAEFPVHSGALLSVHAWSTSLEGEQVVAVSLGPSPWAPLSAVVLGAYGLTGQEEEVARRTLHGYTPERVAKHLSLPLGTVRSHLASIFEKTGLEDRRAFIADILCRHYLPFFGRGPLSTDGRRLPESTG</sequence>
<name>A0ABN3TSZ6_9ACTN</name>
<organism evidence="2 3">
    <name type="scientific">Actinocorallia aurantiaca</name>
    <dbReference type="NCBI Taxonomy" id="46204"/>
    <lineage>
        <taxon>Bacteria</taxon>
        <taxon>Bacillati</taxon>
        <taxon>Actinomycetota</taxon>
        <taxon>Actinomycetes</taxon>
        <taxon>Streptosporangiales</taxon>
        <taxon>Thermomonosporaceae</taxon>
        <taxon>Actinocorallia</taxon>
    </lineage>
</organism>
<dbReference type="PRINTS" id="PR00038">
    <property type="entry name" value="HTHLUXR"/>
</dbReference>
<gene>
    <name evidence="2" type="ORF">GCM10010439_02040</name>
</gene>
<protein>
    <recommendedName>
        <fullName evidence="1">HTH luxR-type domain-containing protein</fullName>
    </recommendedName>
</protein>
<feature type="domain" description="HTH luxR-type" evidence="1">
    <location>
        <begin position="277"/>
        <end position="334"/>
    </location>
</feature>